<evidence type="ECO:0000256" key="5">
    <source>
        <dbReference type="ARBA" id="ARBA00023242"/>
    </source>
</evidence>
<dbReference type="PANTHER" id="PTHR31391">
    <property type="entry name" value="B3 DOMAIN-CONTAINING PROTEIN OS11G0197600-RELATED"/>
    <property type="match status" value="1"/>
</dbReference>
<evidence type="ECO:0000313" key="6">
    <source>
        <dbReference type="EMBL" id="KAE8662860.1"/>
    </source>
</evidence>
<keyword evidence="2" id="KW-0805">Transcription regulation</keyword>
<evidence type="ECO:0000256" key="1">
    <source>
        <dbReference type="ARBA" id="ARBA00004123"/>
    </source>
</evidence>
<comment type="caution">
    <text evidence="6">The sequence shown here is derived from an EMBL/GenBank/DDBJ whole genome shotgun (WGS) entry which is preliminary data.</text>
</comment>
<dbReference type="InterPro" id="IPR015300">
    <property type="entry name" value="DNA-bd_pseudobarrel_sf"/>
</dbReference>
<dbReference type="AlphaFoldDB" id="A0A6A2X2T4"/>
<proteinExistence type="predicted"/>
<evidence type="ECO:0000256" key="4">
    <source>
        <dbReference type="ARBA" id="ARBA00023163"/>
    </source>
</evidence>
<keyword evidence="3" id="KW-0238">DNA-binding</keyword>
<dbReference type="GO" id="GO:0003677">
    <property type="term" value="F:DNA binding"/>
    <property type="evidence" value="ECO:0007669"/>
    <property type="project" value="UniProtKB-KW"/>
</dbReference>
<reference evidence="6" key="1">
    <citation type="submission" date="2019-09" db="EMBL/GenBank/DDBJ databases">
        <title>Draft genome information of white flower Hibiscus syriacus.</title>
        <authorList>
            <person name="Kim Y.-M."/>
        </authorList>
    </citation>
    <scope>NUCLEOTIDE SEQUENCE [LARGE SCALE GENOMIC DNA]</scope>
    <source>
        <strain evidence="6">YM2019G1</strain>
    </source>
</reference>
<organism evidence="6 7">
    <name type="scientific">Hibiscus syriacus</name>
    <name type="common">Rose of Sharon</name>
    <dbReference type="NCBI Taxonomy" id="106335"/>
    <lineage>
        <taxon>Eukaryota</taxon>
        <taxon>Viridiplantae</taxon>
        <taxon>Streptophyta</taxon>
        <taxon>Embryophyta</taxon>
        <taxon>Tracheophyta</taxon>
        <taxon>Spermatophyta</taxon>
        <taxon>Magnoliopsida</taxon>
        <taxon>eudicotyledons</taxon>
        <taxon>Gunneridae</taxon>
        <taxon>Pentapetalae</taxon>
        <taxon>rosids</taxon>
        <taxon>malvids</taxon>
        <taxon>Malvales</taxon>
        <taxon>Malvaceae</taxon>
        <taxon>Malvoideae</taxon>
        <taxon>Hibiscus</taxon>
    </lineage>
</organism>
<keyword evidence="4" id="KW-0804">Transcription</keyword>
<name>A0A6A2X2T4_HIBSY</name>
<keyword evidence="7" id="KW-1185">Reference proteome</keyword>
<dbReference type="Gene3D" id="2.40.330.10">
    <property type="entry name" value="DNA-binding pseudobarrel domain"/>
    <property type="match status" value="2"/>
</dbReference>
<gene>
    <name evidence="6" type="ORF">F3Y22_tig00113124pilonHSYRG00232</name>
</gene>
<dbReference type="EMBL" id="VEPZ02001693">
    <property type="protein sequence ID" value="KAE8662860.1"/>
    <property type="molecule type" value="Genomic_DNA"/>
</dbReference>
<dbReference type="PANTHER" id="PTHR31391:SF64">
    <property type="entry name" value="B3 DOMAIN-CONTAINING PROTEIN OS06G0112300"/>
    <property type="match status" value="1"/>
</dbReference>
<dbReference type="SUPFAM" id="SSF101936">
    <property type="entry name" value="DNA-binding pseudobarrel domain"/>
    <property type="match status" value="2"/>
</dbReference>
<dbReference type="Proteomes" id="UP000436088">
    <property type="component" value="Unassembled WGS sequence"/>
</dbReference>
<comment type="subcellular location">
    <subcellularLocation>
        <location evidence="1">Nucleus</location>
    </subcellularLocation>
</comment>
<evidence type="ECO:0000313" key="7">
    <source>
        <dbReference type="Proteomes" id="UP000436088"/>
    </source>
</evidence>
<keyword evidence="5" id="KW-0539">Nucleus</keyword>
<evidence type="ECO:0000256" key="2">
    <source>
        <dbReference type="ARBA" id="ARBA00023015"/>
    </source>
</evidence>
<evidence type="ECO:0000256" key="3">
    <source>
        <dbReference type="ARBA" id="ARBA00023125"/>
    </source>
</evidence>
<protein>
    <submittedName>
        <fullName evidence="6">Uncharacterized protein</fullName>
    </submittedName>
</protein>
<accession>A0A6A2X2T4</accession>
<dbReference type="InterPro" id="IPR044837">
    <property type="entry name" value="REM16-like"/>
</dbReference>
<dbReference type="GO" id="GO:0005634">
    <property type="term" value="C:nucleus"/>
    <property type="evidence" value="ECO:0007669"/>
    <property type="project" value="UniProtKB-SubCell"/>
</dbReference>
<sequence length="320" mass="36368">MASKSLLISLTLASHLGGCHKPHHFFKVVVEDATRSGKVGIPAKFARDYGNSLSNPVFIKHYSVEPGHFFVFRYEGGCHFHVIIFDRTATEIEYPDFEQEVKVEESDDDEELVNIANGISNGSRDKPGLQCPRLHKIRAFKSTNPFFSVFMPPSYVGPITNHSCSVGIPKDFSRLYLKDNSDVVLCDSDGKTWAAEYMSTFGTYTKTLFLDTFGELRHQHQCKPMSFEREIMAGNASPKKQHGKFKRPLCSTPQHHKADIDMASTSKSPMFKRVVLPVHLKEKRLGTPYAIFERYLTSGSEMVRLKVEDRWWPVKITSNR</sequence>